<feature type="compositionally biased region" description="Polar residues" evidence="1">
    <location>
        <begin position="16"/>
        <end position="25"/>
    </location>
</feature>
<keyword evidence="3" id="KW-1185">Reference proteome</keyword>
<gene>
    <name evidence="2" type="ORF">Q4I28_002935</name>
</gene>
<proteinExistence type="predicted"/>
<evidence type="ECO:0000256" key="1">
    <source>
        <dbReference type="SAM" id="MobiDB-lite"/>
    </source>
</evidence>
<organism evidence="2 3">
    <name type="scientific">Leishmania naiffi</name>
    <dbReference type="NCBI Taxonomy" id="5678"/>
    <lineage>
        <taxon>Eukaryota</taxon>
        <taxon>Discoba</taxon>
        <taxon>Euglenozoa</taxon>
        <taxon>Kinetoplastea</taxon>
        <taxon>Metakinetoplastina</taxon>
        <taxon>Trypanosomatida</taxon>
        <taxon>Trypanosomatidae</taxon>
        <taxon>Leishmaniinae</taxon>
        <taxon>Leishmania</taxon>
        <taxon>Leishmania naiffi species complex</taxon>
    </lineage>
</organism>
<comment type="caution">
    <text evidence="2">The sequence shown here is derived from an EMBL/GenBank/DDBJ whole genome shotgun (WGS) entry which is preliminary data.</text>
</comment>
<evidence type="ECO:0000313" key="3">
    <source>
        <dbReference type="Proteomes" id="UP001501274"/>
    </source>
</evidence>
<dbReference type="AlphaFoldDB" id="A0AAW3BYV9"/>
<accession>A0AAW3BYV9</accession>
<dbReference type="EMBL" id="JBAMZN010000020">
    <property type="protein sequence ID" value="KAL0526353.1"/>
    <property type="molecule type" value="Genomic_DNA"/>
</dbReference>
<sequence length="127" mass="13759">MLHKTRGPLEARSDLITRTPTSQPHPSCRSPPSWHPSGCLTLLTTRQREPGGIRSSHADTLPIMWMLQECSRPRVAAAPRHAGPERQDQERCVAPASPTSLVLDPVTTQSGLALAGIEARGLRDRGG</sequence>
<name>A0AAW3BYV9_9TRYP</name>
<dbReference type="Proteomes" id="UP001501274">
    <property type="component" value="Unassembled WGS sequence"/>
</dbReference>
<protein>
    <submittedName>
        <fullName evidence="2">Uncharacterized protein</fullName>
    </submittedName>
</protein>
<reference evidence="2 3" key="1">
    <citation type="submission" date="2024-02" db="EMBL/GenBank/DDBJ databases">
        <title>FIRST GENOME SEQUENCES OF Leishmania (Viannia) shawi, Leishmania (Viannia) lindenbergi AND Leishmania (Viannia) utingensis.</title>
        <authorList>
            <person name="Resadore F."/>
            <person name="Custodio M.G.F."/>
            <person name="Boite M.C."/>
            <person name="Cupolillo E."/>
            <person name="Ferreira G.E.M."/>
        </authorList>
    </citation>
    <scope>NUCLEOTIDE SEQUENCE [LARGE SCALE GENOMIC DNA]</scope>
    <source>
        <strain evidence="2 3">MDAS/BR/1979/M5533</strain>
    </source>
</reference>
<evidence type="ECO:0000313" key="2">
    <source>
        <dbReference type="EMBL" id="KAL0526353.1"/>
    </source>
</evidence>
<feature type="region of interest" description="Disordered" evidence="1">
    <location>
        <begin position="1"/>
        <end position="39"/>
    </location>
</feature>